<protein>
    <submittedName>
        <fullName evidence="3">Uncharacterized protein</fullName>
    </submittedName>
</protein>
<feature type="region of interest" description="Disordered" evidence="2">
    <location>
        <begin position="705"/>
        <end position="726"/>
    </location>
</feature>
<feature type="region of interest" description="Disordered" evidence="2">
    <location>
        <begin position="1"/>
        <end position="231"/>
    </location>
</feature>
<keyword evidence="4" id="KW-1185">Reference proteome</keyword>
<feature type="coiled-coil region" evidence="1">
    <location>
        <begin position="1144"/>
        <end position="1178"/>
    </location>
</feature>
<feature type="compositionally biased region" description="Basic and acidic residues" evidence="2">
    <location>
        <begin position="204"/>
        <end position="222"/>
    </location>
</feature>
<feature type="region of interest" description="Disordered" evidence="2">
    <location>
        <begin position="648"/>
        <end position="683"/>
    </location>
</feature>
<feature type="region of interest" description="Disordered" evidence="2">
    <location>
        <begin position="784"/>
        <end position="803"/>
    </location>
</feature>
<dbReference type="EMBL" id="OOIP01000005">
    <property type="protein sequence ID" value="SPO36953.1"/>
    <property type="molecule type" value="Genomic_DNA"/>
</dbReference>
<feature type="compositionally biased region" description="Low complexity" evidence="2">
    <location>
        <begin position="90"/>
        <end position="127"/>
    </location>
</feature>
<feature type="compositionally biased region" description="Polar residues" evidence="2">
    <location>
        <begin position="397"/>
        <end position="415"/>
    </location>
</feature>
<feature type="region of interest" description="Disordered" evidence="2">
    <location>
        <begin position="262"/>
        <end position="451"/>
    </location>
</feature>
<feature type="compositionally biased region" description="Polar residues" evidence="2">
    <location>
        <begin position="319"/>
        <end position="333"/>
    </location>
</feature>
<feature type="compositionally biased region" description="Low complexity" evidence="2">
    <location>
        <begin position="56"/>
        <end position="70"/>
    </location>
</feature>
<reference evidence="3 4" key="1">
    <citation type="submission" date="2018-03" db="EMBL/GenBank/DDBJ databases">
        <authorList>
            <person name="Guldener U."/>
        </authorList>
    </citation>
    <scope>NUCLEOTIDE SEQUENCE [LARGE SCALE GENOMIC DNA]</scope>
    <source>
        <strain evidence="3 4">DAOM196992</strain>
    </source>
</reference>
<feature type="compositionally biased region" description="Basic and acidic residues" evidence="2">
    <location>
        <begin position="305"/>
        <end position="315"/>
    </location>
</feature>
<organism evidence="3 4">
    <name type="scientific">Pseudozyma flocculosa</name>
    <dbReference type="NCBI Taxonomy" id="84751"/>
    <lineage>
        <taxon>Eukaryota</taxon>
        <taxon>Fungi</taxon>
        <taxon>Dikarya</taxon>
        <taxon>Basidiomycota</taxon>
        <taxon>Ustilaginomycotina</taxon>
        <taxon>Ustilaginomycetes</taxon>
        <taxon>Ustilaginales</taxon>
        <taxon>Ustilaginaceae</taxon>
        <taxon>Pseudozyma</taxon>
    </lineage>
</organism>
<accession>A0A5C3EXF0</accession>
<evidence type="ECO:0000313" key="4">
    <source>
        <dbReference type="Proteomes" id="UP000323386"/>
    </source>
</evidence>
<feature type="compositionally biased region" description="Low complexity" evidence="2">
    <location>
        <begin position="671"/>
        <end position="683"/>
    </location>
</feature>
<evidence type="ECO:0000313" key="3">
    <source>
        <dbReference type="EMBL" id="SPO36953.1"/>
    </source>
</evidence>
<feature type="compositionally biased region" description="Low complexity" evidence="2">
    <location>
        <begin position="345"/>
        <end position="356"/>
    </location>
</feature>
<feature type="compositionally biased region" description="Polar residues" evidence="2">
    <location>
        <begin position="268"/>
        <end position="281"/>
    </location>
</feature>
<dbReference type="OrthoDB" id="2553564at2759"/>
<proteinExistence type="predicted"/>
<dbReference type="AlphaFoldDB" id="A0A5C3EXF0"/>
<sequence>MPTLNGQVPPPRSPFRAIGNRTPAVASPESTAKSGLTALPNQHRLSASQKLAAKRASSSSPGRNSPRSNAHMSSAQDTISPSLSSGSLNRRAAVSRRPSSATAPSASSPSSTVSSMSRSGSSSSAGTDFKSQMRQARSQRSTATNASAAIQSSPSDTGLTGEDTDATSDLEAYASSLVSPTHAKSIDSSLARTAPVRSPSRPRSHMDLGETPKRVHLPKNEAHPTLPASVGTGLGIFNLAPGSAGESSEDPFASVKGLMADLGDTIGGSAQSSPELDTQPVSLDAEGAESKRVLASSHSRSHSRSSGDGKNKAEWKVAPSSSLVSLVGVQTTESIEDETAEAEPEAAALPQPLTAQADEDRGNAPSVEQEAPSTSSSDIKAAQTPDKPKRGVWGFLRSQSVSSTSMEAGSAANTSIDEHSVASPSQQATPVVAQSSTPPPQPAQPLKRQPTFAKFSQQLSGFASGFKAQKTKHDQVETNDDDDELRVRLPRRAVDEDRLAELIIKCAEAKHVLRTDSSVSKLREVGLKLEEGWREQLAEAQSLRSRLDVTQDTVEDLEDENKQLRIQLGTLSEQIVLREDDLRLLQQASKEQLERERALWEEEAEQVKANDQYQLAKVRRLLAEERSLSAHLEFLLASAVATQEERVADQQGQLGADGMGDISLADGDDVGGASLSQSGSQSSVKAFGANGYPSMPSFEIHDADTSELGVSSPPVAAGADLSDRMTRRVSMRSSKRGSTEVEVLFHVPASPGSSRPPTTLFSEPPTFGNFAKLGLLSPLLSSARRKSRSSSSSSSHARGIDGAAPHFFSPCPAHRVRVTQSSMEGVPDSVSKLPLLEHKVILVFGTDPSYLSSIVVGMVRRGASAVAIACPSYALAQTVLDDLSAPDLSVKTLAVEASLDSIASIEAALTACTVAFDGLDCIVNAYRPDLSAGASGSLERGDADVCTLQDVLFRLPRVLRIQTTALRALSRRRGGEMDALDADDTRTSGTQSSYGTSVLNIVFEPPACAAPNDEAPMFGGMYRQAMFGLVRDVAVANEGPEVRVNAMLTRNEAGETESEDQAISYLLSDLSEFVNGSIWTPSSIPGSGTTGSSYSCAGPPLCAIESLRDPSTNAETRASQIRARLEAAKAVSDAEVLKATREENDLLESRTHKQDERIRQLECELAEVRQRLQQTEEAVSTLF</sequence>
<name>A0A5C3EXF0_9BASI</name>
<keyword evidence="1" id="KW-0175">Coiled coil</keyword>
<evidence type="ECO:0000256" key="2">
    <source>
        <dbReference type="SAM" id="MobiDB-lite"/>
    </source>
</evidence>
<dbReference type="Proteomes" id="UP000323386">
    <property type="component" value="Unassembled WGS sequence"/>
</dbReference>
<dbReference type="Gene3D" id="3.40.50.720">
    <property type="entry name" value="NAD(P)-binding Rossmann-like Domain"/>
    <property type="match status" value="1"/>
</dbReference>
<feature type="compositionally biased region" description="Polar residues" evidence="2">
    <location>
        <begin position="71"/>
        <end position="88"/>
    </location>
</feature>
<gene>
    <name evidence="3" type="ORF">PSFLO_02425</name>
</gene>
<evidence type="ECO:0000256" key="1">
    <source>
        <dbReference type="SAM" id="Coils"/>
    </source>
</evidence>
<feature type="compositionally biased region" description="Polar residues" evidence="2">
    <location>
        <begin position="129"/>
        <end position="158"/>
    </location>
</feature>
<feature type="compositionally biased region" description="Acidic residues" evidence="2">
    <location>
        <begin position="334"/>
        <end position="344"/>
    </location>
</feature>
<feature type="compositionally biased region" description="Polar residues" evidence="2">
    <location>
        <begin position="28"/>
        <end position="49"/>
    </location>
</feature>
<feature type="coiled-coil region" evidence="1">
    <location>
        <begin position="540"/>
        <end position="610"/>
    </location>
</feature>